<reference evidence="1 2" key="1">
    <citation type="submission" date="2019-02" db="EMBL/GenBank/DDBJ databases">
        <title>Deep-cultivation of Planctomycetes and their phenomic and genomic characterization uncovers novel biology.</title>
        <authorList>
            <person name="Wiegand S."/>
            <person name="Jogler M."/>
            <person name="Boedeker C."/>
            <person name="Pinto D."/>
            <person name="Vollmers J."/>
            <person name="Rivas-Marin E."/>
            <person name="Kohn T."/>
            <person name="Peeters S.H."/>
            <person name="Heuer A."/>
            <person name="Rast P."/>
            <person name="Oberbeckmann S."/>
            <person name="Bunk B."/>
            <person name="Jeske O."/>
            <person name="Meyerdierks A."/>
            <person name="Storesund J.E."/>
            <person name="Kallscheuer N."/>
            <person name="Luecker S."/>
            <person name="Lage O.M."/>
            <person name="Pohl T."/>
            <person name="Merkel B.J."/>
            <person name="Hornburger P."/>
            <person name="Mueller R.-W."/>
            <person name="Bruemmer F."/>
            <person name="Labrenz M."/>
            <person name="Spormann A.M."/>
            <person name="Op den Camp H."/>
            <person name="Overmann J."/>
            <person name="Amann R."/>
            <person name="Jetten M.S.M."/>
            <person name="Mascher T."/>
            <person name="Medema M.H."/>
            <person name="Devos D.P."/>
            <person name="Kaster A.-K."/>
            <person name="Ovreas L."/>
            <person name="Rohde M."/>
            <person name="Galperin M.Y."/>
            <person name="Jogler C."/>
        </authorList>
    </citation>
    <scope>NUCLEOTIDE SEQUENCE [LARGE SCALE GENOMIC DNA]</scope>
    <source>
        <strain evidence="1 2">Pan216</strain>
    </source>
</reference>
<dbReference type="OrthoDB" id="2989608at2"/>
<sequence length="149" mass="16878">MTPVSVILIRENAEQVTGSGCCGKLEGDDELVRRADLFRETRLCQESFGVLHRAIREFFPDEQGVQRVRVVTVDPRNQLYLASKLWYDVFRYRPGWREGTRTMTQWFALPAVVVNGRVVSDSQGAPSPDELCHVIASLLNPSQHCDSEV</sequence>
<dbReference type="KEGG" id="knv:Pan216_57860"/>
<keyword evidence="2" id="KW-1185">Reference proteome</keyword>
<dbReference type="Proteomes" id="UP000317093">
    <property type="component" value="Chromosome"/>
</dbReference>
<evidence type="ECO:0000313" key="2">
    <source>
        <dbReference type="Proteomes" id="UP000317093"/>
    </source>
</evidence>
<accession>A0A518BD33</accession>
<evidence type="ECO:0000313" key="1">
    <source>
        <dbReference type="EMBL" id="QDU64892.1"/>
    </source>
</evidence>
<name>A0A518BD33_9BACT</name>
<dbReference type="RefSeq" id="WP_145263418.1">
    <property type="nucleotide sequence ID" value="NZ_CP036279.1"/>
</dbReference>
<gene>
    <name evidence="1" type="ORF">Pan216_57860</name>
</gene>
<proteinExistence type="predicted"/>
<organism evidence="1 2">
    <name type="scientific">Kolteria novifilia</name>
    <dbReference type="NCBI Taxonomy" id="2527975"/>
    <lineage>
        <taxon>Bacteria</taxon>
        <taxon>Pseudomonadati</taxon>
        <taxon>Planctomycetota</taxon>
        <taxon>Planctomycetia</taxon>
        <taxon>Kolteriales</taxon>
        <taxon>Kolteriaceae</taxon>
        <taxon>Kolteria</taxon>
    </lineage>
</organism>
<dbReference type="AlphaFoldDB" id="A0A518BD33"/>
<protein>
    <submittedName>
        <fullName evidence="1">Uncharacterized protein</fullName>
    </submittedName>
</protein>
<dbReference type="EMBL" id="CP036279">
    <property type="protein sequence ID" value="QDU64892.1"/>
    <property type="molecule type" value="Genomic_DNA"/>
</dbReference>